<sequence length="513" mass="57160">MILDGKERTMIDNFDKKIMKLAQKEADRTPKLPQNFDKHIENILSCLPAGKKRRFTWKKVIILAAALAATLSVTVTAAVNYVRQRMEAMNEAERSSHFQASLNAAPADFYSRELTDMEKKKMEELKGKYYNEGVFPEGTLKRIEAASEYDGNGVAFLASRGTFFLPEKELNDEEILQIIDFREKREFSIHEAESKAAAGELDDSAYDAIYEPVQLELTAQDQIINYSGEMRIDAAAAFGNTLYIGERSNKANGSQACLYQLELGSDKPVKMEVQVPDGMDISMMTCDGKGNLCLLLTQSENGSFENVRSCLWKLSPEGEELEKADINQISGTKMPYQAIAADKDGRIYLAEWKGAKKSQRILVLNEDCTLAGSITCDDGDVRGLGRARNGEVYGVLMAGHEWIPTIVGFDIQNFTIDEKYSNVLPDDVGAFDTMGAGRDSDLLIWGPYGIYTYNIGDQKAVATRAQYELPNGAAMCFTPGSRALFISNNYTVKDGIMDFDNYSLEKIYLMKAE</sequence>
<feature type="transmembrane region" description="Helical" evidence="1">
    <location>
        <begin position="60"/>
        <end position="82"/>
    </location>
</feature>
<keyword evidence="1" id="KW-1133">Transmembrane helix</keyword>
<keyword evidence="1" id="KW-0812">Transmembrane</keyword>
<name>A0A3E3IAT6_9FIRM</name>
<proteinExistence type="predicted"/>
<evidence type="ECO:0000313" key="5">
    <source>
        <dbReference type="Proteomes" id="UP000261166"/>
    </source>
</evidence>
<dbReference type="EMBL" id="QVLU01000002">
    <property type="protein sequence ID" value="RGE73933.1"/>
    <property type="molecule type" value="Genomic_DNA"/>
</dbReference>
<dbReference type="SUPFAM" id="SSF63829">
    <property type="entry name" value="Calcium-dependent phosphotriesterase"/>
    <property type="match status" value="1"/>
</dbReference>
<evidence type="ECO:0000313" key="2">
    <source>
        <dbReference type="EMBL" id="RGE64160.1"/>
    </source>
</evidence>
<dbReference type="Proteomes" id="UP000261166">
    <property type="component" value="Unassembled WGS sequence"/>
</dbReference>
<organism evidence="2 4">
    <name type="scientific">Eisenbergiella massiliensis</name>
    <dbReference type="NCBI Taxonomy" id="1720294"/>
    <lineage>
        <taxon>Bacteria</taxon>
        <taxon>Bacillati</taxon>
        <taxon>Bacillota</taxon>
        <taxon>Clostridia</taxon>
        <taxon>Lachnospirales</taxon>
        <taxon>Lachnospiraceae</taxon>
        <taxon>Eisenbergiella</taxon>
    </lineage>
</organism>
<dbReference type="Proteomes" id="UP000260812">
    <property type="component" value="Unassembled WGS sequence"/>
</dbReference>
<evidence type="ECO:0000313" key="3">
    <source>
        <dbReference type="EMBL" id="RGE73933.1"/>
    </source>
</evidence>
<evidence type="ECO:0000256" key="1">
    <source>
        <dbReference type="SAM" id="Phobius"/>
    </source>
</evidence>
<dbReference type="AlphaFoldDB" id="A0A3E3IAT6"/>
<comment type="caution">
    <text evidence="2">The sequence shown here is derived from an EMBL/GenBank/DDBJ whole genome shotgun (WGS) entry which is preliminary data.</text>
</comment>
<keyword evidence="4" id="KW-1185">Reference proteome</keyword>
<dbReference type="EMBL" id="QVLV01000002">
    <property type="protein sequence ID" value="RGE64160.1"/>
    <property type="molecule type" value="Genomic_DNA"/>
</dbReference>
<reference evidence="2 5" key="1">
    <citation type="submission" date="2018-08" db="EMBL/GenBank/DDBJ databases">
        <title>A genome reference for cultivated species of the human gut microbiota.</title>
        <authorList>
            <person name="Zou Y."/>
            <person name="Xue W."/>
            <person name="Luo G."/>
        </authorList>
    </citation>
    <scope>NUCLEOTIDE SEQUENCE [LARGE SCALE GENOMIC DNA]</scope>
    <source>
        <strain evidence="3 5">AF26-4BH</strain>
        <strain evidence="2">TF05-5AC</strain>
    </source>
</reference>
<protein>
    <submittedName>
        <fullName evidence="2">Uncharacterized protein</fullName>
    </submittedName>
</protein>
<keyword evidence="1" id="KW-0472">Membrane</keyword>
<gene>
    <name evidence="3" type="ORF">DWY69_02250</name>
    <name evidence="2" type="ORF">DXC51_03550</name>
</gene>
<evidence type="ECO:0000313" key="4">
    <source>
        <dbReference type="Proteomes" id="UP000260812"/>
    </source>
</evidence>
<accession>A0A3E3IAT6</accession>